<proteinExistence type="predicted"/>
<comment type="caution">
    <text evidence="2">The sequence shown here is derived from an EMBL/GenBank/DDBJ whole genome shotgun (WGS) entry which is preliminary data.</text>
</comment>
<feature type="transmembrane region" description="Helical" evidence="1">
    <location>
        <begin position="26"/>
        <end position="51"/>
    </location>
</feature>
<sequence length="107" mass="11812">MIIDAPRGEILHGGPDQGRLTIILNFFHFLIIAPAVVVFSPSCLAIFLYTIPALSRSTVLSLMSSHSSLVLAMVERLEFVCQVKFSVDTNLANKADSEKTIVRHKNE</sequence>
<keyword evidence="1" id="KW-0812">Transmembrane</keyword>
<keyword evidence="1" id="KW-0472">Membrane</keyword>
<evidence type="ECO:0000313" key="2">
    <source>
        <dbReference type="EMBL" id="MEQ2225397.1"/>
    </source>
</evidence>
<dbReference type="Proteomes" id="UP001482620">
    <property type="component" value="Unassembled WGS sequence"/>
</dbReference>
<accession>A0ABV0T1H0</accession>
<gene>
    <name evidence="2" type="ORF">ILYODFUR_017004</name>
</gene>
<keyword evidence="3" id="KW-1185">Reference proteome</keyword>
<reference evidence="2 3" key="1">
    <citation type="submission" date="2021-06" db="EMBL/GenBank/DDBJ databases">
        <authorList>
            <person name="Palmer J.M."/>
        </authorList>
    </citation>
    <scope>NUCLEOTIDE SEQUENCE [LARGE SCALE GENOMIC DNA]</scope>
    <source>
        <strain evidence="3">if_2019</strain>
        <tissue evidence="2">Muscle</tissue>
    </source>
</reference>
<evidence type="ECO:0000256" key="1">
    <source>
        <dbReference type="SAM" id="Phobius"/>
    </source>
</evidence>
<name>A0ABV0T1H0_9TELE</name>
<keyword evidence="1" id="KW-1133">Transmembrane helix</keyword>
<protein>
    <submittedName>
        <fullName evidence="2">Uncharacterized protein</fullName>
    </submittedName>
</protein>
<evidence type="ECO:0000313" key="3">
    <source>
        <dbReference type="Proteomes" id="UP001482620"/>
    </source>
</evidence>
<organism evidence="2 3">
    <name type="scientific">Ilyodon furcidens</name>
    <name type="common">goldbreast splitfin</name>
    <dbReference type="NCBI Taxonomy" id="33524"/>
    <lineage>
        <taxon>Eukaryota</taxon>
        <taxon>Metazoa</taxon>
        <taxon>Chordata</taxon>
        <taxon>Craniata</taxon>
        <taxon>Vertebrata</taxon>
        <taxon>Euteleostomi</taxon>
        <taxon>Actinopterygii</taxon>
        <taxon>Neopterygii</taxon>
        <taxon>Teleostei</taxon>
        <taxon>Neoteleostei</taxon>
        <taxon>Acanthomorphata</taxon>
        <taxon>Ovalentaria</taxon>
        <taxon>Atherinomorphae</taxon>
        <taxon>Cyprinodontiformes</taxon>
        <taxon>Goodeidae</taxon>
        <taxon>Ilyodon</taxon>
    </lineage>
</organism>
<dbReference type="EMBL" id="JAHRIQ010013161">
    <property type="protein sequence ID" value="MEQ2225397.1"/>
    <property type="molecule type" value="Genomic_DNA"/>
</dbReference>